<sequence length="1178" mass="133276">MYGKTWWGQQWLNALTSIDFSNRLPRGRTYANKGAVKDIQIKGGAIDAKVQGSQPRPYKVSVSVSAFTPRQMDVLLSEIQSNPALLAQLLNRELPAELYEFARQQGMDLFPRSWKDFPMRCSCPDFAVPCKHLAAVIYMIAAEIDHNPFLVLQLHGLDLIQALKERNVTIQKGSAVQVLTPVALCLPEPPAETPLDESAWAQLDFSRLEPLKDKLLKLLAPNPIFYEKDFRETLKKAYGLFAKGAAKYEPGKLLIDTFTWDHRITLHLDQTLQPAHLSATDADGKAQPVDAPDHLVERLRNTLLTAELRTVEQASDSVRAIYWIQQFCLQLLENGAVIPQLLDLGSHDQFLIRWLPATNNPTVKTLFERLLAVTPANLVQVSIDRKAVSYQAPAEQLYSLCSVFLDDYIRLFTIPLGKPASPWGSRKHVLEYEWVEDLFFRRQPLSFEGRGMRELPAAIQLWLNNFYVSHKTLVPLIRVEEEDAGEPFTVDVLAEDRNQPLQPPIALRKILNEKQYEPVRFDFLQDLMLLATHFPQLQTVLKSNGSQKAVFDAEAFVSVLLETLPVMQLFGIRILLPKSLREWVKPQASARLKGKNKDQIGSFLNLDEMLSFDWQVAVGDALMDLQAFKKLVKGASGLVRIKDRYVLLQQEDLDKLYKRLENPPKLTGNDMLKAALAEEYQGARIGLSPEVLELLRNLTQPAAVPLPQGLTAQLRPYQQRGYEWMVKNTRLGFGSLIADDMGLGKTLQVISLLLKFKEEGQLAKKRGLVVVPTTLLTNWQKEIARFAPTLQATVYHGAKRKLELADCDILLTTYGLVRSDQEVLKKQPWYVLVIDEAQNIKNPHSDQTKAVKALKADVRIAMSGTPVENRLSEFWSVLDFANKGYLGNLPKFTDEFAKPIQLELNHDKLDTFRKITAPFMLRRLKTDKSIITDLPDKVENNRYCTLTKQQAALYEGVVGESLNAIAGQDGIERKGLVLKLMTALKQIGNHPYQYTRQGDTTPDLSGKAQQLLDLLGNIYESQEKVLIFTQYREMGDLLAGFIKAHTGREPLFLHGGTNRTHRDAMVERFQHDRQTNTFILSLKAGGTGLNLTAANHVVHYDLWWNPAVENQATDRAFRIGQTRNVMVYRLINQGTMEEKIDAMIRSKRELADLSVSTGETWLGDLSTDELKQLVLLEK</sequence>
<keyword evidence="2" id="KW-0479">Metal-binding</keyword>
<comment type="caution">
    <text evidence="6">The sequence shown here is derived from an EMBL/GenBank/DDBJ whole genome shotgun (WGS) entry which is preliminary data.</text>
</comment>
<dbReference type="EMBL" id="BAABHB010000002">
    <property type="protein sequence ID" value="GAA4401987.1"/>
    <property type="molecule type" value="Genomic_DNA"/>
</dbReference>
<dbReference type="PANTHER" id="PTHR45629">
    <property type="entry name" value="SNF2/RAD54 FAMILY MEMBER"/>
    <property type="match status" value="1"/>
</dbReference>
<keyword evidence="1" id="KW-0378">Hydrolase</keyword>
<keyword evidence="7" id="KW-1185">Reference proteome</keyword>
<dbReference type="Gene3D" id="3.40.50.300">
    <property type="entry name" value="P-loop containing nucleotide triphosphate hydrolases"/>
    <property type="match status" value="1"/>
</dbReference>
<keyword evidence="6" id="KW-0067">ATP-binding</keyword>
<dbReference type="GO" id="GO:0004386">
    <property type="term" value="F:helicase activity"/>
    <property type="evidence" value="ECO:0007669"/>
    <property type="project" value="UniProtKB-KW"/>
</dbReference>
<dbReference type="Gene3D" id="3.40.50.10810">
    <property type="entry name" value="Tandem AAA-ATPase domain"/>
    <property type="match status" value="1"/>
</dbReference>
<dbReference type="InterPro" id="IPR000330">
    <property type="entry name" value="SNF2_N"/>
</dbReference>
<dbReference type="InterPro" id="IPR022138">
    <property type="entry name" value="DUF3670"/>
</dbReference>
<evidence type="ECO:0000259" key="4">
    <source>
        <dbReference type="PROSITE" id="PS51192"/>
    </source>
</evidence>
<accession>A0ABP8K857</accession>
<keyword evidence="6" id="KW-0547">Nucleotide-binding</keyword>
<keyword evidence="2" id="KW-0862">Zinc</keyword>
<proteinExistence type="predicted"/>
<dbReference type="Pfam" id="PF00176">
    <property type="entry name" value="SNF2-rel_dom"/>
    <property type="match status" value="1"/>
</dbReference>
<dbReference type="Proteomes" id="UP001500936">
    <property type="component" value="Unassembled WGS sequence"/>
</dbReference>
<feature type="domain" description="Helicase ATP-binding" evidence="4">
    <location>
        <begin position="726"/>
        <end position="884"/>
    </location>
</feature>
<dbReference type="InterPro" id="IPR007527">
    <property type="entry name" value="Znf_SWIM"/>
</dbReference>
<feature type="domain" description="Helicase C-terminal" evidence="5">
    <location>
        <begin position="1010"/>
        <end position="1166"/>
    </location>
</feature>
<evidence type="ECO:0000313" key="6">
    <source>
        <dbReference type="EMBL" id="GAA4401987.1"/>
    </source>
</evidence>
<dbReference type="PROSITE" id="PS50966">
    <property type="entry name" value="ZF_SWIM"/>
    <property type="match status" value="1"/>
</dbReference>
<dbReference type="CDD" id="cd18012">
    <property type="entry name" value="DEXQc_arch_SWI2_SNF2"/>
    <property type="match status" value="1"/>
</dbReference>
<evidence type="ECO:0000259" key="5">
    <source>
        <dbReference type="PROSITE" id="PS51194"/>
    </source>
</evidence>
<dbReference type="Pfam" id="PF00271">
    <property type="entry name" value="Helicase_C"/>
    <property type="match status" value="1"/>
</dbReference>
<dbReference type="SMART" id="SM00490">
    <property type="entry name" value="HELICc"/>
    <property type="match status" value="1"/>
</dbReference>
<keyword evidence="6" id="KW-0347">Helicase</keyword>
<dbReference type="Pfam" id="PF12419">
    <property type="entry name" value="DUF3670"/>
    <property type="match status" value="1"/>
</dbReference>
<feature type="domain" description="SWIM-type" evidence="3">
    <location>
        <begin position="99"/>
        <end position="141"/>
    </location>
</feature>
<dbReference type="CDD" id="cd18793">
    <property type="entry name" value="SF2_C_SNF"/>
    <property type="match status" value="1"/>
</dbReference>
<dbReference type="PROSITE" id="PS51194">
    <property type="entry name" value="HELICASE_CTER"/>
    <property type="match status" value="1"/>
</dbReference>
<evidence type="ECO:0000259" key="3">
    <source>
        <dbReference type="PROSITE" id="PS50966"/>
    </source>
</evidence>
<gene>
    <name evidence="6" type="ORF">GCM10023187_16730</name>
</gene>
<reference evidence="7" key="1">
    <citation type="journal article" date="2019" name="Int. J. Syst. Evol. Microbiol.">
        <title>The Global Catalogue of Microorganisms (GCM) 10K type strain sequencing project: providing services to taxonomists for standard genome sequencing and annotation.</title>
        <authorList>
            <consortium name="The Broad Institute Genomics Platform"/>
            <consortium name="The Broad Institute Genome Sequencing Center for Infectious Disease"/>
            <person name="Wu L."/>
            <person name="Ma J."/>
        </authorList>
    </citation>
    <scope>NUCLEOTIDE SEQUENCE [LARGE SCALE GENOMIC DNA]</scope>
    <source>
        <strain evidence="7">JCM 17925</strain>
    </source>
</reference>
<protein>
    <submittedName>
        <fullName evidence="6">DEAD/DEAH box helicase</fullName>
    </submittedName>
</protein>
<dbReference type="SMART" id="SM00487">
    <property type="entry name" value="DEXDc"/>
    <property type="match status" value="1"/>
</dbReference>
<dbReference type="Pfam" id="PF04434">
    <property type="entry name" value="SWIM"/>
    <property type="match status" value="1"/>
</dbReference>
<organism evidence="6 7">
    <name type="scientific">Nibrella viscosa</name>
    <dbReference type="NCBI Taxonomy" id="1084524"/>
    <lineage>
        <taxon>Bacteria</taxon>
        <taxon>Pseudomonadati</taxon>
        <taxon>Bacteroidota</taxon>
        <taxon>Cytophagia</taxon>
        <taxon>Cytophagales</taxon>
        <taxon>Spirosomataceae</taxon>
        <taxon>Nibrella</taxon>
    </lineage>
</organism>
<evidence type="ECO:0000256" key="1">
    <source>
        <dbReference type="ARBA" id="ARBA00022801"/>
    </source>
</evidence>
<dbReference type="SUPFAM" id="SSF52540">
    <property type="entry name" value="P-loop containing nucleoside triphosphate hydrolases"/>
    <property type="match status" value="2"/>
</dbReference>
<dbReference type="PANTHER" id="PTHR45629:SF7">
    <property type="entry name" value="DNA EXCISION REPAIR PROTEIN ERCC-6-RELATED"/>
    <property type="match status" value="1"/>
</dbReference>
<dbReference type="InterPro" id="IPR014001">
    <property type="entry name" value="Helicase_ATP-bd"/>
</dbReference>
<evidence type="ECO:0000313" key="7">
    <source>
        <dbReference type="Proteomes" id="UP001500936"/>
    </source>
</evidence>
<dbReference type="InterPro" id="IPR050496">
    <property type="entry name" value="SNF2_RAD54_helicase_repair"/>
</dbReference>
<dbReference type="InterPro" id="IPR001650">
    <property type="entry name" value="Helicase_C-like"/>
</dbReference>
<dbReference type="InterPro" id="IPR049730">
    <property type="entry name" value="SNF2/RAD54-like_C"/>
</dbReference>
<name>A0ABP8K857_9BACT</name>
<dbReference type="InterPro" id="IPR027417">
    <property type="entry name" value="P-loop_NTPase"/>
</dbReference>
<evidence type="ECO:0000256" key="2">
    <source>
        <dbReference type="PROSITE-ProRule" id="PRU00325"/>
    </source>
</evidence>
<keyword evidence="2" id="KW-0863">Zinc-finger</keyword>
<dbReference type="InterPro" id="IPR038718">
    <property type="entry name" value="SNF2-like_sf"/>
</dbReference>
<dbReference type="PROSITE" id="PS51192">
    <property type="entry name" value="HELICASE_ATP_BIND_1"/>
    <property type="match status" value="1"/>
</dbReference>